<dbReference type="EMBL" id="JH817628">
    <property type="protein sequence ID" value="EKC27829.1"/>
    <property type="molecule type" value="Genomic_DNA"/>
</dbReference>
<dbReference type="PROSITE" id="PS50888">
    <property type="entry name" value="BHLH"/>
    <property type="match status" value="1"/>
</dbReference>
<feature type="region of interest" description="Disordered" evidence="6">
    <location>
        <begin position="161"/>
        <end position="185"/>
    </location>
</feature>
<keyword evidence="2" id="KW-0805">Transcription regulation</keyword>
<proteinExistence type="predicted"/>
<dbReference type="GO" id="GO:0000981">
    <property type="term" value="F:DNA-binding transcription factor activity, RNA polymerase II-specific"/>
    <property type="evidence" value="ECO:0007669"/>
    <property type="project" value="TreeGrafter"/>
</dbReference>
<evidence type="ECO:0000256" key="5">
    <source>
        <dbReference type="ARBA" id="ARBA00023242"/>
    </source>
</evidence>
<dbReference type="PANTHER" id="PTHR23349">
    <property type="entry name" value="BASIC HELIX-LOOP-HELIX TRANSCRIPTION FACTOR, TWIST"/>
    <property type="match status" value="1"/>
</dbReference>
<organism evidence="7">
    <name type="scientific">Magallana gigas</name>
    <name type="common">Pacific oyster</name>
    <name type="synonym">Crassostrea gigas</name>
    <dbReference type="NCBI Taxonomy" id="29159"/>
    <lineage>
        <taxon>Eukaryota</taxon>
        <taxon>Metazoa</taxon>
        <taxon>Spiralia</taxon>
        <taxon>Lophotrochozoa</taxon>
        <taxon>Mollusca</taxon>
        <taxon>Bivalvia</taxon>
        <taxon>Autobranchia</taxon>
        <taxon>Pteriomorphia</taxon>
        <taxon>Ostreida</taxon>
        <taxon>Ostreoidea</taxon>
        <taxon>Ostreidae</taxon>
        <taxon>Magallana</taxon>
    </lineage>
</organism>
<dbReference type="GO" id="GO:0005634">
    <property type="term" value="C:nucleus"/>
    <property type="evidence" value="ECO:0007669"/>
    <property type="project" value="UniProtKB-SubCell"/>
</dbReference>
<dbReference type="AlphaFoldDB" id="K1Q906"/>
<name>K1Q906_MAGGI</name>
<gene>
    <name evidence="7" type="ORF">CGI_10023955</name>
</gene>
<feature type="region of interest" description="Disordered" evidence="6">
    <location>
        <begin position="208"/>
        <end position="256"/>
    </location>
</feature>
<dbReference type="GO" id="GO:0046983">
    <property type="term" value="F:protein dimerization activity"/>
    <property type="evidence" value="ECO:0007669"/>
    <property type="project" value="InterPro"/>
</dbReference>
<dbReference type="InParanoid" id="K1Q906"/>
<dbReference type="Pfam" id="PF00010">
    <property type="entry name" value="HLH"/>
    <property type="match status" value="1"/>
</dbReference>
<evidence type="ECO:0000256" key="4">
    <source>
        <dbReference type="ARBA" id="ARBA00023163"/>
    </source>
</evidence>
<reference evidence="7" key="1">
    <citation type="journal article" date="2012" name="Nature">
        <title>The oyster genome reveals stress adaptation and complexity of shell formation.</title>
        <authorList>
            <person name="Zhang G."/>
            <person name="Fang X."/>
            <person name="Guo X."/>
            <person name="Li L."/>
            <person name="Luo R."/>
            <person name="Xu F."/>
            <person name="Yang P."/>
            <person name="Zhang L."/>
            <person name="Wang X."/>
            <person name="Qi H."/>
            <person name="Xiong Z."/>
            <person name="Que H."/>
            <person name="Xie Y."/>
            <person name="Holland P.W."/>
            <person name="Paps J."/>
            <person name="Zhu Y."/>
            <person name="Wu F."/>
            <person name="Chen Y."/>
            <person name="Wang J."/>
            <person name="Peng C."/>
            <person name="Meng J."/>
            <person name="Yang L."/>
            <person name="Liu J."/>
            <person name="Wen B."/>
            <person name="Zhang N."/>
            <person name="Huang Z."/>
            <person name="Zhu Q."/>
            <person name="Feng Y."/>
            <person name="Mount A."/>
            <person name="Hedgecock D."/>
            <person name="Xu Z."/>
            <person name="Liu Y."/>
            <person name="Domazet-Loso T."/>
            <person name="Du Y."/>
            <person name="Sun X."/>
            <person name="Zhang S."/>
            <person name="Liu B."/>
            <person name="Cheng P."/>
            <person name="Jiang X."/>
            <person name="Li J."/>
            <person name="Fan D."/>
            <person name="Wang W."/>
            <person name="Fu W."/>
            <person name="Wang T."/>
            <person name="Wang B."/>
            <person name="Zhang J."/>
            <person name="Peng Z."/>
            <person name="Li Y."/>
            <person name="Li N."/>
            <person name="Wang J."/>
            <person name="Chen M."/>
            <person name="He Y."/>
            <person name="Tan F."/>
            <person name="Song X."/>
            <person name="Zheng Q."/>
            <person name="Huang R."/>
            <person name="Yang H."/>
            <person name="Du X."/>
            <person name="Chen L."/>
            <person name="Yang M."/>
            <person name="Gaffney P.M."/>
            <person name="Wang S."/>
            <person name="Luo L."/>
            <person name="She Z."/>
            <person name="Ming Y."/>
            <person name="Huang W."/>
            <person name="Zhang S."/>
            <person name="Huang B."/>
            <person name="Zhang Y."/>
            <person name="Qu T."/>
            <person name="Ni P."/>
            <person name="Miao G."/>
            <person name="Wang J."/>
            <person name="Wang Q."/>
            <person name="Steinberg C.E."/>
            <person name="Wang H."/>
            <person name="Li N."/>
            <person name="Qian L."/>
            <person name="Zhang G."/>
            <person name="Li Y."/>
            <person name="Yang H."/>
            <person name="Liu X."/>
            <person name="Wang J."/>
            <person name="Yin Y."/>
            <person name="Wang J."/>
        </authorList>
    </citation>
    <scope>NUCLEOTIDE SEQUENCE [LARGE SCALE GENOMIC DNA]</scope>
    <source>
        <strain evidence="7">05x7-T-G4-1.051#20</strain>
    </source>
</reference>
<dbReference type="HOGENOM" id="CLU_1086829_0_0_1"/>
<evidence type="ECO:0000256" key="1">
    <source>
        <dbReference type="ARBA" id="ARBA00004123"/>
    </source>
</evidence>
<dbReference type="InterPro" id="IPR050283">
    <property type="entry name" value="E-box_TF_Regulators"/>
</dbReference>
<dbReference type="SMART" id="SM00353">
    <property type="entry name" value="HLH"/>
    <property type="match status" value="1"/>
</dbReference>
<evidence type="ECO:0000256" key="2">
    <source>
        <dbReference type="ARBA" id="ARBA00023015"/>
    </source>
</evidence>
<evidence type="ECO:0000256" key="3">
    <source>
        <dbReference type="ARBA" id="ARBA00023125"/>
    </source>
</evidence>
<sequence length="256" mass="29395">MSLSVGGYSHPGFPHPGPMSHDFYQYQQMARYPDHCPDATYFQNWVLNGVNGHHTDIPVSPESYGMCTPSPTEYHSIGGEHYYPNFDRCLKRRSTANKKERRRTQSINTAFAQLRGCIPNVPSDTKLSKIKTLRLATSYIAYLMDVLSKDDPNLTEKGFKAELTKKKDERKEKPEKQKEQNKRSYSDLALGNVTITWSSPIIQVQNLPARPQTTIKNRKDEQGGRSTFGRLNLKTDEKKRKRKQGGQNFWKPEEVQ</sequence>
<dbReference type="SUPFAM" id="SSF47459">
    <property type="entry name" value="HLH, helix-loop-helix DNA-binding domain"/>
    <property type="match status" value="1"/>
</dbReference>
<keyword evidence="3" id="KW-0238">DNA-binding</keyword>
<evidence type="ECO:0000256" key="6">
    <source>
        <dbReference type="SAM" id="MobiDB-lite"/>
    </source>
</evidence>
<dbReference type="GO" id="GO:0000977">
    <property type="term" value="F:RNA polymerase II transcription regulatory region sequence-specific DNA binding"/>
    <property type="evidence" value="ECO:0007669"/>
    <property type="project" value="TreeGrafter"/>
</dbReference>
<comment type="subcellular location">
    <subcellularLocation>
        <location evidence="1">Nucleus</location>
    </subcellularLocation>
</comment>
<accession>K1Q906</accession>
<evidence type="ECO:0000313" key="7">
    <source>
        <dbReference type="EMBL" id="EKC27829.1"/>
    </source>
</evidence>
<dbReference type="PANTHER" id="PTHR23349:SF68">
    <property type="entry name" value="FI14601P"/>
    <property type="match status" value="1"/>
</dbReference>
<dbReference type="CDD" id="cd11466">
    <property type="entry name" value="bHLH_TS_HAND"/>
    <property type="match status" value="1"/>
</dbReference>
<dbReference type="InterPro" id="IPR011598">
    <property type="entry name" value="bHLH_dom"/>
</dbReference>
<keyword evidence="4" id="KW-0804">Transcription</keyword>
<keyword evidence="5" id="KW-0539">Nucleus</keyword>
<dbReference type="Gene3D" id="4.10.280.10">
    <property type="entry name" value="Helix-loop-helix DNA-binding domain"/>
    <property type="match status" value="1"/>
</dbReference>
<dbReference type="FunFam" id="4.10.280.10:FF:000010">
    <property type="entry name" value="Scleraxis bHLH transcription factor"/>
    <property type="match status" value="1"/>
</dbReference>
<dbReference type="GO" id="GO:0032502">
    <property type="term" value="P:developmental process"/>
    <property type="evidence" value="ECO:0007669"/>
    <property type="project" value="TreeGrafter"/>
</dbReference>
<protein>
    <submittedName>
        <fullName evidence="7">Heart-and neural crest derivatives-expressed protein 2</fullName>
    </submittedName>
</protein>
<dbReference type="InterPro" id="IPR036638">
    <property type="entry name" value="HLH_DNA-bd_sf"/>
</dbReference>